<protein>
    <submittedName>
        <fullName evidence="1">ATP-dependent RNA helicase TDRD9</fullName>
    </submittedName>
</protein>
<gene>
    <name evidence="1" type="ORF">GRJ2_001566900</name>
</gene>
<evidence type="ECO:0000313" key="1">
    <source>
        <dbReference type="EMBL" id="GAB0191016.1"/>
    </source>
</evidence>
<dbReference type="SUPFAM" id="SSF54928">
    <property type="entry name" value="RNA-binding domain, RBD"/>
    <property type="match status" value="1"/>
</dbReference>
<dbReference type="AlphaFoldDB" id="A0ABC9X0R2"/>
<comment type="caution">
    <text evidence="1">The sequence shown here is derived from an EMBL/GenBank/DDBJ whole genome shotgun (WGS) entry which is preliminary data.</text>
</comment>
<keyword evidence="2" id="KW-1185">Reference proteome</keyword>
<keyword evidence="1" id="KW-0378">Hydrolase</keyword>
<sequence>MTTGVLLQKVVCAKSLAEFTHIFIDEIILMSASINCKEFADYFALPVDDGLNPAYVFKVEGKPYAIEEYYLDDLKHTVHFKLPPQRIEEPVIVKEMYEVAVSLIQSFDELEMKSNRNKLFFAGNSKSDCIAIVNAFKEELEWGRSNCIHIKKVREVVIAGAFYPNYFTFGKCDEEIAVRDLAGKDPKTTIMLKNVPPYGYLYHKQLQSLFRQCGQVKSIAYDGSKAFVEFSRNPMEGFKILPAVYLSVKMSQLKIPLELNVYYPDDIERQLQDVRAAGVESLRVNVDCQKQTVEPVEISFGTLHQSKMIPNCLLSIKITEIVEVGHFWGYRIDEKNRTVLQALTAEINYQNLMDLPVSPHPELVCLAPFTQLENRGYYRARILYVCGDFAEVQ</sequence>
<reference evidence="1 2" key="1">
    <citation type="submission" date="2024-06" db="EMBL/GenBank/DDBJ databases">
        <title>The draft genome of Grus japonensis, version 3.</title>
        <authorList>
            <person name="Nabeshima K."/>
            <person name="Suzuki S."/>
            <person name="Onuma M."/>
        </authorList>
    </citation>
    <scope>NUCLEOTIDE SEQUENCE [LARGE SCALE GENOMIC DNA]</scope>
    <source>
        <strain evidence="1 2">451A</strain>
    </source>
</reference>
<keyword evidence="1" id="KW-0347">Helicase</keyword>
<organism evidence="1 2">
    <name type="scientific">Grus japonensis</name>
    <name type="common">Japanese crane</name>
    <name type="synonym">Red-crowned crane</name>
    <dbReference type="NCBI Taxonomy" id="30415"/>
    <lineage>
        <taxon>Eukaryota</taxon>
        <taxon>Metazoa</taxon>
        <taxon>Chordata</taxon>
        <taxon>Craniata</taxon>
        <taxon>Vertebrata</taxon>
        <taxon>Euteleostomi</taxon>
        <taxon>Archelosauria</taxon>
        <taxon>Archosauria</taxon>
        <taxon>Dinosauria</taxon>
        <taxon>Saurischia</taxon>
        <taxon>Theropoda</taxon>
        <taxon>Coelurosauria</taxon>
        <taxon>Aves</taxon>
        <taxon>Neognathae</taxon>
        <taxon>Neoaves</taxon>
        <taxon>Gruiformes</taxon>
        <taxon>Gruidae</taxon>
        <taxon>Grus</taxon>
    </lineage>
</organism>
<keyword evidence="1" id="KW-0547">Nucleotide-binding</keyword>
<accession>A0ABC9X0R2</accession>
<dbReference type="InterPro" id="IPR035979">
    <property type="entry name" value="RBD_domain_sf"/>
</dbReference>
<proteinExistence type="predicted"/>
<evidence type="ECO:0000313" key="2">
    <source>
        <dbReference type="Proteomes" id="UP001623348"/>
    </source>
</evidence>
<dbReference type="GO" id="GO:0004386">
    <property type="term" value="F:helicase activity"/>
    <property type="evidence" value="ECO:0007669"/>
    <property type="project" value="UniProtKB-KW"/>
</dbReference>
<dbReference type="EMBL" id="BAAFJT010000005">
    <property type="protein sequence ID" value="GAB0191016.1"/>
    <property type="molecule type" value="Genomic_DNA"/>
</dbReference>
<name>A0ABC9X0R2_GRUJA</name>
<dbReference type="Proteomes" id="UP001623348">
    <property type="component" value="Unassembled WGS sequence"/>
</dbReference>
<keyword evidence="1" id="KW-0067">ATP-binding</keyword>